<dbReference type="Pfam" id="PF00005">
    <property type="entry name" value="ABC_tran"/>
    <property type="match status" value="1"/>
</dbReference>
<dbReference type="AlphaFoldDB" id="A0A1I7BJ39"/>
<dbReference type="RefSeq" id="WP_093581442.1">
    <property type="nucleotide sequence ID" value="NZ_FPBA01000014.1"/>
</dbReference>
<organism evidence="6 7">
    <name type="scientific">Geodermatophilus amargosae</name>
    <dbReference type="NCBI Taxonomy" id="1296565"/>
    <lineage>
        <taxon>Bacteria</taxon>
        <taxon>Bacillati</taxon>
        <taxon>Actinomycetota</taxon>
        <taxon>Actinomycetes</taxon>
        <taxon>Geodermatophilales</taxon>
        <taxon>Geodermatophilaceae</taxon>
        <taxon>Geodermatophilus</taxon>
    </lineage>
</organism>
<dbReference type="Proteomes" id="UP000199546">
    <property type="component" value="Unassembled WGS sequence"/>
</dbReference>
<gene>
    <name evidence="6" type="ORF">SAMN05660657_03629</name>
</gene>
<dbReference type="OrthoDB" id="9804819at2"/>
<dbReference type="PANTHER" id="PTHR43335">
    <property type="entry name" value="ABC TRANSPORTER, ATP-BINDING PROTEIN"/>
    <property type="match status" value="1"/>
</dbReference>
<evidence type="ECO:0000313" key="6">
    <source>
        <dbReference type="EMBL" id="SFT87190.1"/>
    </source>
</evidence>
<dbReference type="PROSITE" id="PS00211">
    <property type="entry name" value="ABC_TRANSPORTER_1"/>
    <property type="match status" value="1"/>
</dbReference>
<proteinExistence type="inferred from homology"/>
<dbReference type="GO" id="GO:0016887">
    <property type="term" value="F:ATP hydrolysis activity"/>
    <property type="evidence" value="ECO:0007669"/>
    <property type="project" value="InterPro"/>
</dbReference>
<evidence type="ECO:0000256" key="2">
    <source>
        <dbReference type="ARBA" id="ARBA00022448"/>
    </source>
</evidence>
<dbReference type="InterPro" id="IPR003593">
    <property type="entry name" value="AAA+_ATPase"/>
</dbReference>
<keyword evidence="7" id="KW-1185">Reference proteome</keyword>
<evidence type="ECO:0000313" key="7">
    <source>
        <dbReference type="Proteomes" id="UP000199546"/>
    </source>
</evidence>
<dbReference type="Gene3D" id="3.40.50.300">
    <property type="entry name" value="P-loop containing nucleotide triphosphate hydrolases"/>
    <property type="match status" value="1"/>
</dbReference>
<dbReference type="STRING" id="1296565.SAMN05660657_03629"/>
<dbReference type="EMBL" id="FPBA01000014">
    <property type="protein sequence ID" value="SFT87190.1"/>
    <property type="molecule type" value="Genomic_DNA"/>
</dbReference>
<evidence type="ECO:0000256" key="4">
    <source>
        <dbReference type="ARBA" id="ARBA00022840"/>
    </source>
</evidence>
<dbReference type="SUPFAM" id="SSF52540">
    <property type="entry name" value="P-loop containing nucleoside triphosphate hydrolases"/>
    <property type="match status" value="1"/>
</dbReference>
<reference evidence="7" key="1">
    <citation type="submission" date="2016-10" db="EMBL/GenBank/DDBJ databases">
        <authorList>
            <person name="Varghese N."/>
            <person name="Submissions S."/>
        </authorList>
    </citation>
    <scope>NUCLEOTIDE SEQUENCE [LARGE SCALE GENOMIC DNA]</scope>
    <source>
        <strain evidence="7">DSM 46136</strain>
    </source>
</reference>
<evidence type="ECO:0000256" key="1">
    <source>
        <dbReference type="ARBA" id="ARBA00005417"/>
    </source>
</evidence>
<evidence type="ECO:0000256" key="3">
    <source>
        <dbReference type="ARBA" id="ARBA00022741"/>
    </source>
</evidence>
<dbReference type="InterPro" id="IPR017871">
    <property type="entry name" value="ABC_transporter-like_CS"/>
</dbReference>
<dbReference type="PROSITE" id="PS50893">
    <property type="entry name" value="ABC_TRANSPORTER_2"/>
    <property type="match status" value="1"/>
</dbReference>
<dbReference type="PANTHER" id="PTHR43335:SF4">
    <property type="entry name" value="ABC TRANSPORTER, ATP-BINDING PROTEIN"/>
    <property type="match status" value="1"/>
</dbReference>
<feature type="domain" description="ABC transporter" evidence="5">
    <location>
        <begin position="2"/>
        <end position="227"/>
    </location>
</feature>
<dbReference type="InterPro" id="IPR027417">
    <property type="entry name" value="P-loop_NTPase"/>
</dbReference>
<comment type="similarity">
    <text evidence="1">Belongs to the ABC transporter superfamily.</text>
</comment>
<accession>A0A1I7BJ39</accession>
<protein>
    <submittedName>
        <fullName evidence="6">ABC-2 type transport system ATP-binding protein</fullName>
    </submittedName>
</protein>
<name>A0A1I7BJ39_9ACTN</name>
<keyword evidence="3" id="KW-0547">Nucleotide-binding</keyword>
<sequence>MITVSDLTKQYGKRLAVDGMTFDVAAGRVTGFVGPNGAGKSTTMRMMVGLTRPGRGDVRYSGVHYRDLKHPARTVGSVLDARCMHPGRTARNHLRATAALSGIPTARAEEVLAEVGLGTAADQRAGKFSLGMRQRLALAGALLGDPQVLLLDEPSNGLDPDGIRWLRDYLRDFARRGGTVFVSSHLIGELSMFADDLIVVGGGRLLAAESVQEITARNDVAVLIQTLQPAELASRLAAHGLVVEVAADRLIVRGTTRAAVSQIAFDSRIQVLELRETSRSLEDSLLDMTRASAEFASA</sequence>
<keyword evidence="4 6" id="KW-0067">ATP-binding</keyword>
<dbReference type="SMART" id="SM00382">
    <property type="entry name" value="AAA"/>
    <property type="match status" value="1"/>
</dbReference>
<dbReference type="InterPro" id="IPR003439">
    <property type="entry name" value="ABC_transporter-like_ATP-bd"/>
</dbReference>
<evidence type="ECO:0000259" key="5">
    <source>
        <dbReference type="PROSITE" id="PS50893"/>
    </source>
</evidence>
<dbReference type="GO" id="GO:0005524">
    <property type="term" value="F:ATP binding"/>
    <property type="evidence" value="ECO:0007669"/>
    <property type="project" value="UniProtKB-KW"/>
</dbReference>
<keyword evidence="2" id="KW-0813">Transport</keyword>